<evidence type="ECO:0000313" key="1">
    <source>
        <dbReference type="EMBL" id="KAF2469212.1"/>
    </source>
</evidence>
<dbReference type="Proteomes" id="UP000799755">
    <property type="component" value="Unassembled WGS sequence"/>
</dbReference>
<sequence>MLFKRTQVGVYLSLAPLALNAVCLDVLTRDVIVVGGGASGAHAAVWLRDNGKSVAVIEKRNTLGGHTAVYHDPTTGRPINIGVQAWMEYLNTTSFPTRMGVSTNGSMAFGSVTTRYIDFRTGLPVAYTPPADSDKNAAIKKYLDLCEKYEGLLIPGFFNFPSPDKIPEDLTMNFGQFVDKYNLSAAVPRLYDATVMGVGDFMNVPTLYVMQASGVPMARGLLGLGRAIVPPSGNLHELYERVADFLGSDVLYSSTVSSSTRTDNRVSVIVRSANGTETKVTAKRLLIAIEPTLMNMAPFGMDEDEENVFRTLKYTTVYAGLVKHPSLQKGTAYSNIVLAAAPNNYSVYPSIAQVGKIGQQVGSNDLFSFTAVGTDKDNSESMKELVRKAVASMVAQGTIPDTNGTVNFEVFADHGAIHSRVSTEQLKEGFIQKQLVLQGKRSTWYTGAAFSSGYSTVLWAYNELLLPKMVEGL</sequence>
<gene>
    <name evidence="1" type="ORF">BDR25DRAFT_229725</name>
</gene>
<proteinExistence type="predicted"/>
<evidence type="ECO:0000313" key="2">
    <source>
        <dbReference type="Proteomes" id="UP000799755"/>
    </source>
</evidence>
<dbReference type="EMBL" id="MU003513">
    <property type="protein sequence ID" value="KAF2469212.1"/>
    <property type="molecule type" value="Genomic_DNA"/>
</dbReference>
<comment type="caution">
    <text evidence="1">The sequence shown here is derived from an EMBL/GenBank/DDBJ whole genome shotgun (WGS) entry which is preliminary data.</text>
</comment>
<keyword evidence="2" id="KW-1185">Reference proteome</keyword>
<reference evidence="1" key="1">
    <citation type="journal article" date="2020" name="Stud. Mycol.">
        <title>101 Dothideomycetes genomes: a test case for predicting lifestyles and emergence of pathogens.</title>
        <authorList>
            <person name="Haridas S."/>
            <person name="Albert R."/>
            <person name="Binder M."/>
            <person name="Bloem J."/>
            <person name="Labutti K."/>
            <person name="Salamov A."/>
            <person name="Andreopoulos B."/>
            <person name="Baker S."/>
            <person name="Barry K."/>
            <person name="Bills G."/>
            <person name="Bluhm B."/>
            <person name="Cannon C."/>
            <person name="Castanera R."/>
            <person name="Culley D."/>
            <person name="Daum C."/>
            <person name="Ezra D."/>
            <person name="Gonzalez J."/>
            <person name="Henrissat B."/>
            <person name="Kuo A."/>
            <person name="Liang C."/>
            <person name="Lipzen A."/>
            <person name="Lutzoni F."/>
            <person name="Magnuson J."/>
            <person name="Mondo S."/>
            <person name="Nolan M."/>
            <person name="Ohm R."/>
            <person name="Pangilinan J."/>
            <person name="Park H.-J."/>
            <person name="Ramirez L."/>
            <person name="Alfaro M."/>
            <person name="Sun H."/>
            <person name="Tritt A."/>
            <person name="Yoshinaga Y."/>
            <person name="Zwiers L.-H."/>
            <person name="Turgeon B."/>
            <person name="Goodwin S."/>
            <person name="Spatafora J."/>
            <person name="Crous P."/>
            <person name="Grigoriev I."/>
        </authorList>
    </citation>
    <scope>NUCLEOTIDE SEQUENCE</scope>
    <source>
        <strain evidence="1">ATCC 200398</strain>
    </source>
</reference>
<name>A0ACB6QSD8_9PLEO</name>
<organism evidence="1 2">
    <name type="scientific">Lindgomyces ingoldianus</name>
    <dbReference type="NCBI Taxonomy" id="673940"/>
    <lineage>
        <taxon>Eukaryota</taxon>
        <taxon>Fungi</taxon>
        <taxon>Dikarya</taxon>
        <taxon>Ascomycota</taxon>
        <taxon>Pezizomycotina</taxon>
        <taxon>Dothideomycetes</taxon>
        <taxon>Pleosporomycetidae</taxon>
        <taxon>Pleosporales</taxon>
        <taxon>Lindgomycetaceae</taxon>
        <taxon>Lindgomyces</taxon>
    </lineage>
</organism>
<protein>
    <submittedName>
        <fullName evidence="1">Fumarate reductase/succinate dehydrogenase flavo protein-like protein</fullName>
    </submittedName>
</protein>
<accession>A0ACB6QSD8</accession>